<dbReference type="InterPro" id="IPR001811">
    <property type="entry name" value="Chemokine_IL8-like_dom"/>
</dbReference>
<dbReference type="STRING" id="94237.ENSMMOP00000000664"/>
<reference evidence="5" key="1">
    <citation type="submission" date="2025-08" db="UniProtKB">
        <authorList>
            <consortium name="Ensembl"/>
        </authorList>
    </citation>
    <scope>IDENTIFICATION</scope>
</reference>
<evidence type="ECO:0000313" key="6">
    <source>
        <dbReference type="Proteomes" id="UP000261620"/>
    </source>
</evidence>
<evidence type="ECO:0000259" key="4">
    <source>
        <dbReference type="SMART" id="SM00199"/>
    </source>
</evidence>
<dbReference type="FunFam" id="2.40.50.40:FF:000002">
    <property type="entry name" value="C-C motif chemokine"/>
    <property type="match status" value="1"/>
</dbReference>
<dbReference type="GO" id="GO:0008009">
    <property type="term" value="F:chemokine activity"/>
    <property type="evidence" value="ECO:0007669"/>
    <property type="project" value="InterPro"/>
</dbReference>
<reference evidence="5" key="2">
    <citation type="submission" date="2025-09" db="UniProtKB">
        <authorList>
            <consortium name="Ensembl"/>
        </authorList>
    </citation>
    <scope>IDENTIFICATION</scope>
</reference>
<dbReference type="Gene3D" id="2.40.50.40">
    <property type="match status" value="1"/>
</dbReference>
<dbReference type="SMART" id="SM00199">
    <property type="entry name" value="SCY"/>
    <property type="match status" value="1"/>
</dbReference>
<dbReference type="InterPro" id="IPR036048">
    <property type="entry name" value="Interleukin_8-like_sf"/>
</dbReference>
<keyword evidence="2" id="KW-0202">Cytokine</keyword>
<dbReference type="PANTHER" id="PTHR12015:SF108">
    <property type="entry name" value="C-C MOTIF CHEMOKINE 20"/>
    <property type="match status" value="1"/>
</dbReference>
<accession>A0A3Q3VWZ3</accession>
<dbReference type="GO" id="GO:0005615">
    <property type="term" value="C:extracellular space"/>
    <property type="evidence" value="ECO:0007669"/>
    <property type="project" value="UniProtKB-KW"/>
</dbReference>
<dbReference type="CDD" id="cd00272">
    <property type="entry name" value="Chemokine_CC"/>
    <property type="match status" value="1"/>
</dbReference>
<evidence type="ECO:0000256" key="3">
    <source>
        <dbReference type="SAM" id="SignalP"/>
    </source>
</evidence>
<organism evidence="5 6">
    <name type="scientific">Mola mola</name>
    <name type="common">Ocean sunfish</name>
    <name type="synonym">Tetraodon mola</name>
    <dbReference type="NCBI Taxonomy" id="94237"/>
    <lineage>
        <taxon>Eukaryota</taxon>
        <taxon>Metazoa</taxon>
        <taxon>Chordata</taxon>
        <taxon>Craniata</taxon>
        <taxon>Vertebrata</taxon>
        <taxon>Euteleostomi</taxon>
        <taxon>Actinopterygii</taxon>
        <taxon>Neopterygii</taxon>
        <taxon>Teleostei</taxon>
        <taxon>Neoteleostei</taxon>
        <taxon>Acanthomorphata</taxon>
        <taxon>Eupercaria</taxon>
        <taxon>Tetraodontiformes</taxon>
        <taxon>Molidae</taxon>
        <taxon>Mola</taxon>
    </lineage>
</organism>
<feature type="signal peptide" evidence="3">
    <location>
        <begin position="1"/>
        <end position="22"/>
    </location>
</feature>
<dbReference type="GO" id="GO:0006955">
    <property type="term" value="P:immune response"/>
    <property type="evidence" value="ECO:0007669"/>
    <property type="project" value="InterPro"/>
</dbReference>
<dbReference type="OMA" id="HIQEYFY"/>
<evidence type="ECO:0000313" key="5">
    <source>
        <dbReference type="Ensembl" id="ENSMMOP00000000664.1"/>
    </source>
</evidence>
<dbReference type="SUPFAM" id="SSF54117">
    <property type="entry name" value="Interleukin 8-like chemokines"/>
    <property type="match status" value="1"/>
</dbReference>
<evidence type="ECO:0000256" key="1">
    <source>
        <dbReference type="ARBA" id="ARBA00010868"/>
    </source>
</evidence>
<comment type="similarity">
    <text evidence="1">Belongs to the intercrine beta (chemokine CC) family.</text>
</comment>
<feature type="chain" id="PRO_5018594916" description="Chemokine interleukin-8-like domain-containing protein" evidence="3">
    <location>
        <begin position="23"/>
        <end position="91"/>
    </location>
</feature>
<name>A0A3Q3VWZ3_MOLML</name>
<keyword evidence="3" id="KW-0732">Signal</keyword>
<dbReference type="PANTHER" id="PTHR12015">
    <property type="entry name" value="SMALL INDUCIBLE CYTOKINE A"/>
    <property type="match status" value="1"/>
</dbReference>
<feature type="domain" description="Chemokine interleukin-8-like" evidence="4">
    <location>
        <begin position="28"/>
        <end position="86"/>
    </location>
</feature>
<dbReference type="AlphaFoldDB" id="A0A3Q3VWZ3"/>
<keyword evidence="6" id="KW-1185">Reference proteome</keyword>
<protein>
    <recommendedName>
        <fullName evidence="4">Chemokine interleukin-8-like domain-containing protein</fullName>
    </recommendedName>
</protein>
<sequence>MTTSRILLLCILGAALLSTAISKSEIGPDDCCFKFYSRRVKKSLILSYYMTDYRCPKNAVILVSKKNRHVCADPNVPWVESIMKNVDESNI</sequence>
<proteinExistence type="inferred from homology"/>
<dbReference type="InterPro" id="IPR039809">
    <property type="entry name" value="Chemokine_b/g/d"/>
</dbReference>
<dbReference type="Pfam" id="PF00048">
    <property type="entry name" value="IL8"/>
    <property type="match status" value="1"/>
</dbReference>
<dbReference type="Ensembl" id="ENSMMOT00000000675.1">
    <property type="protein sequence ID" value="ENSMMOP00000000664.1"/>
    <property type="gene ID" value="ENSMMOG00000000578.1"/>
</dbReference>
<dbReference type="Proteomes" id="UP000261620">
    <property type="component" value="Unplaced"/>
</dbReference>
<evidence type="ECO:0000256" key="2">
    <source>
        <dbReference type="ARBA" id="ARBA00022514"/>
    </source>
</evidence>